<evidence type="ECO:0000313" key="3">
    <source>
        <dbReference type="EMBL" id="ADT85096.1"/>
    </source>
</evidence>
<sequence>MKITFIYDALYPEVKGGVEKRIYELGKRLAKKHEVHWYTFKWWGDKEIIERDGIIVHGIALPKNLYSGDRRSIREAIDFSFHLLLNRLEKSDIIDCQEFPYIPCYSTKFHSLLSKSELIITWHEYWGEYWREYIGHSAPFGKFLENNLLKITNNHIVVSKLTLANLSKLDSKNFSLIPNGIDLKRIQKVRSHDVKHDAIFVGRLIKHKNIGFLLRSIKFIRSDYPDFTLGIIGDGPERKKLEKLVKELGIYNNVEFLGFLDSHEAVIEHIKSSKVLTFPSLREGFGIVVLEANASGIPVVTVNAPMNASKELIIPGKNGYISELNEKSFAEKILLAYENSRKMKRTCINIARKYDWDVIAKRLEKYYEGVLSEH</sequence>
<reference evidence="3 4" key="1">
    <citation type="journal article" date="2011" name="J. Bacteriol.">
        <title>Complete genome sequence of the hyperthermophilic, piezophilic, heterotrophic, and carboxydotrophic archaeon Thermococcus barophilus MP.</title>
        <authorList>
            <person name="Vannier P."/>
            <person name="Marteinsson V.T."/>
            <person name="Fridjonsson O.H."/>
            <person name="Oger P."/>
            <person name="Jebbar M."/>
        </authorList>
    </citation>
    <scope>NUCLEOTIDE SEQUENCE [LARGE SCALE GENOMIC DNA]</scope>
    <source>
        <strain evidence="4">DSM 11836 / MP</strain>
    </source>
</reference>
<dbReference type="HOGENOM" id="CLU_009583_2_2_2"/>
<evidence type="ECO:0000259" key="1">
    <source>
        <dbReference type="Pfam" id="PF00534"/>
    </source>
</evidence>
<name>F0LLZ7_THEBM</name>
<evidence type="ECO:0000313" key="4">
    <source>
        <dbReference type="Proteomes" id="UP000007478"/>
    </source>
</evidence>
<accession>F0LLZ7</accession>
<dbReference type="CDD" id="cd03801">
    <property type="entry name" value="GT4_PimA-like"/>
    <property type="match status" value="1"/>
</dbReference>
<protein>
    <submittedName>
        <fullName evidence="3">Uncharacterized protein</fullName>
    </submittedName>
</protein>
<dbReference type="GO" id="GO:0016757">
    <property type="term" value="F:glycosyltransferase activity"/>
    <property type="evidence" value="ECO:0007669"/>
    <property type="project" value="InterPro"/>
</dbReference>
<dbReference type="KEGG" id="tba:TERMP_02122"/>
<dbReference type="Gene3D" id="3.40.50.2000">
    <property type="entry name" value="Glycogen Phosphorylase B"/>
    <property type="match status" value="2"/>
</dbReference>
<dbReference type="InterPro" id="IPR050194">
    <property type="entry name" value="Glycosyltransferase_grp1"/>
</dbReference>
<dbReference type="AlphaFoldDB" id="F0LLZ7"/>
<dbReference type="InterPro" id="IPR001296">
    <property type="entry name" value="Glyco_trans_1"/>
</dbReference>
<dbReference type="OrthoDB" id="132546at2157"/>
<dbReference type="SUPFAM" id="SSF53756">
    <property type="entry name" value="UDP-Glycosyltransferase/glycogen phosphorylase"/>
    <property type="match status" value="1"/>
</dbReference>
<dbReference type="PANTHER" id="PTHR45947">
    <property type="entry name" value="SULFOQUINOVOSYL TRANSFERASE SQD2"/>
    <property type="match status" value="1"/>
</dbReference>
<dbReference type="PANTHER" id="PTHR45947:SF3">
    <property type="entry name" value="SULFOQUINOVOSYL TRANSFERASE SQD2"/>
    <property type="match status" value="1"/>
</dbReference>
<feature type="domain" description="Glycosyltransferase subfamily 4-like N-terminal" evidence="2">
    <location>
        <begin position="16"/>
        <end position="185"/>
    </location>
</feature>
<dbReference type="EMBL" id="CP002372">
    <property type="protein sequence ID" value="ADT85096.1"/>
    <property type="molecule type" value="Genomic_DNA"/>
</dbReference>
<feature type="domain" description="Glycosyl transferase family 1" evidence="1">
    <location>
        <begin position="189"/>
        <end position="353"/>
    </location>
</feature>
<proteinExistence type="predicted"/>
<gene>
    <name evidence="3" type="ordered locus">TERMP_02122</name>
</gene>
<dbReference type="GeneID" id="10042437"/>
<dbReference type="Pfam" id="PF13439">
    <property type="entry name" value="Glyco_transf_4"/>
    <property type="match status" value="1"/>
</dbReference>
<dbReference type="RefSeq" id="WP_013468392.1">
    <property type="nucleotide sequence ID" value="NC_014804.1"/>
</dbReference>
<keyword evidence="4" id="KW-1185">Reference proteome</keyword>
<dbReference type="InterPro" id="IPR028098">
    <property type="entry name" value="Glyco_trans_4-like_N"/>
</dbReference>
<dbReference type="eggNOG" id="arCOG01403">
    <property type="taxonomic scope" value="Archaea"/>
</dbReference>
<dbReference type="Pfam" id="PF00534">
    <property type="entry name" value="Glycos_transf_1"/>
    <property type="match status" value="1"/>
</dbReference>
<dbReference type="PATRIC" id="fig|391623.17.peg.2119"/>
<evidence type="ECO:0000259" key="2">
    <source>
        <dbReference type="Pfam" id="PF13439"/>
    </source>
</evidence>
<organism evidence="3 4">
    <name type="scientific">Thermococcus barophilus (strain DSM 11836 / MP)</name>
    <dbReference type="NCBI Taxonomy" id="391623"/>
    <lineage>
        <taxon>Archaea</taxon>
        <taxon>Methanobacteriati</taxon>
        <taxon>Methanobacteriota</taxon>
        <taxon>Thermococci</taxon>
        <taxon>Thermococcales</taxon>
        <taxon>Thermococcaceae</taxon>
        <taxon>Thermococcus</taxon>
    </lineage>
</organism>
<dbReference type="Proteomes" id="UP000007478">
    <property type="component" value="Chromosome"/>
</dbReference>